<sequence length="592" mass="68065">MVSTLVVYSVQAFWFVNRTYRTDFLNWGLKDPAILRKQAEAYRDAGSQKERQTLFEAHGVRWSELWRLPYWNPTCMLVVDSMHCILEGLVHYHCRHVLRLNSATAKTKETVEFSTAFAYPWPIYDMKYNSNVQQKYKLSEDDEEQVTDIHEILQRPFECEGHHCLDKDSFVKKLHTCKLAPYISTLLNLPTTDFHAHFIELLLNWRRQMPRSPSGDVHFSLRVVNADTIKFIQEVIRTLTRPGGWINHVPHNYCDANAGTIKADEWRTLSTIYLPIALVLLWGEVNQEAPVEGSHFLKVLDHTMALFQATDLLCRYTMTLARATAFRSLLKQWVDGLHEVHPHTKAHQNRTNVHVAFHLYDFLILFGPVISWWCFPFERLIGTIQKVNTNNHIGGEMEATLAKSFVKGANLRRWLNRKDCPELVRALKTLFNKSFKSAQQQLLGQEEPQASPSLNSSDCAHYTDNGVNYSRAQTHLGNSLVKFYPSPSSTEVVVGSIQRIDIQQGHAILYIQRQEPLPPHKYDPFRRYPWFFAKMYSSKMSDSPLDVVPASSILSHVARYDCSGDRAVILTLSRVGNIIVLGPCSLTSFSQN</sequence>
<protein>
    <submittedName>
        <fullName evidence="1">Uncharacterized protein</fullName>
    </submittedName>
</protein>
<gene>
    <name evidence="1" type="ORF">BT96DRAFT_837861</name>
</gene>
<evidence type="ECO:0000313" key="2">
    <source>
        <dbReference type="Proteomes" id="UP000799118"/>
    </source>
</evidence>
<dbReference type="PANTHER" id="PTHR46579">
    <property type="entry name" value="F5/8 TYPE C DOMAIN-CONTAINING PROTEIN-RELATED"/>
    <property type="match status" value="1"/>
</dbReference>
<dbReference type="Proteomes" id="UP000799118">
    <property type="component" value="Unassembled WGS sequence"/>
</dbReference>
<proteinExistence type="predicted"/>
<dbReference type="AlphaFoldDB" id="A0A6A4GPW5"/>
<accession>A0A6A4GPW5</accession>
<keyword evidence="2" id="KW-1185">Reference proteome</keyword>
<dbReference type="OrthoDB" id="3247418at2759"/>
<dbReference type="EMBL" id="ML769811">
    <property type="protein sequence ID" value="KAE9387285.1"/>
    <property type="molecule type" value="Genomic_DNA"/>
</dbReference>
<evidence type="ECO:0000313" key="1">
    <source>
        <dbReference type="EMBL" id="KAE9387285.1"/>
    </source>
</evidence>
<dbReference type="PANTHER" id="PTHR46579:SF1">
    <property type="entry name" value="F5_8 TYPE C DOMAIN-CONTAINING PROTEIN"/>
    <property type="match status" value="1"/>
</dbReference>
<organism evidence="1 2">
    <name type="scientific">Gymnopus androsaceus JB14</name>
    <dbReference type="NCBI Taxonomy" id="1447944"/>
    <lineage>
        <taxon>Eukaryota</taxon>
        <taxon>Fungi</taxon>
        <taxon>Dikarya</taxon>
        <taxon>Basidiomycota</taxon>
        <taxon>Agaricomycotina</taxon>
        <taxon>Agaricomycetes</taxon>
        <taxon>Agaricomycetidae</taxon>
        <taxon>Agaricales</taxon>
        <taxon>Marasmiineae</taxon>
        <taxon>Omphalotaceae</taxon>
        <taxon>Gymnopus</taxon>
    </lineage>
</organism>
<name>A0A6A4GPW5_9AGAR</name>
<reference evidence="1" key="1">
    <citation type="journal article" date="2019" name="Environ. Microbiol.">
        <title>Fungal ecological strategies reflected in gene transcription - a case study of two litter decomposers.</title>
        <authorList>
            <person name="Barbi F."/>
            <person name="Kohler A."/>
            <person name="Barry K."/>
            <person name="Baskaran P."/>
            <person name="Daum C."/>
            <person name="Fauchery L."/>
            <person name="Ihrmark K."/>
            <person name="Kuo A."/>
            <person name="LaButti K."/>
            <person name="Lipzen A."/>
            <person name="Morin E."/>
            <person name="Grigoriev I.V."/>
            <person name="Henrissat B."/>
            <person name="Lindahl B."/>
            <person name="Martin F."/>
        </authorList>
    </citation>
    <scope>NUCLEOTIDE SEQUENCE</scope>
    <source>
        <strain evidence="1">JB14</strain>
    </source>
</reference>